<dbReference type="Gene3D" id="4.10.240.10">
    <property type="entry name" value="Zn(2)-C6 fungal-type DNA-binding domain"/>
    <property type="match status" value="1"/>
</dbReference>
<keyword evidence="1" id="KW-0805">Transcription regulation</keyword>
<dbReference type="PROSITE" id="PS00463">
    <property type="entry name" value="ZN2_CY6_FUNGAL_1"/>
    <property type="match status" value="1"/>
</dbReference>
<feature type="domain" description="Zn(2)-C6 fungal-type" evidence="5">
    <location>
        <begin position="9"/>
        <end position="36"/>
    </location>
</feature>
<dbReference type="InterPro" id="IPR036864">
    <property type="entry name" value="Zn2-C6_fun-type_DNA-bd_sf"/>
</dbReference>
<dbReference type="GO" id="GO:0008270">
    <property type="term" value="F:zinc ion binding"/>
    <property type="evidence" value="ECO:0007669"/>
    <property type="project" value="InterPro"/>
</dbReference>
<gene>
    <name evidence="6" type="ORF">N7494_009026</name>
</gene>
<evidence type="ECO:0000313" key="7">
    <source>
        <dbReference type="Proteomes" id="UP001220324"/>
    </source>
</evidence>
<evidence type="ECO:0000256" key="3">
    <source>
        <dbReference type="ARBA" id="ARBA00023163"/>
    </source>
</evidence>
<protein>
    <recommendedName>
        <fullName evidence="5">Zn(2)-C6 fungal-type domain-containing protein</fullName>
    </recommendedName>
</protein>
<dbReference type="PANTHER" id="PTHR38111:SF11">
    <property type="entry name" value="TRANSCRIPTION FACTOR DOMAIN-CONTAINING PROTEIN-RELATED"/>
    <property type="match status" value="1"/>
</dbReference>
<dbReference type="InterPro" id="IPR053178">
    <property type="entry name" value="Osmoadaptation_assoc"/>
</dbReference>
<proteinExistence type="predicted"/>
<evidence type="ECO:0000256" key="2">
    <source>
        <dbReference type="ARBA" id="ARBA00023125"/>
    </source>
</evidence>
<dbReference type="EMBL" id="JAQIZZ010000007">
    <property type="protein sequence ID" value="KAJ5532474.1"/>
    <property type="molecule type" value="Genomic_DNA"/>
</dbReference>
<organism evidence="6 7">
    <name type="scientific">Penicillium frequentans</name>
    <dbReference type="NCBI Taxonomy" id="3151616"/>
    <lineage>
        <taxon>Eukaryota</taxon>
        <taxon>Fungi</taxon>
        <taxon>Dikarya</taxon>
        <taxon>Ascomycota</taxon>
        <taxon>Pezizomycotina</taxon>
        <taxon>Eurotiomycetes</taxon>
        <taxon>Eurotiomycetidae</taxon>
        <taxon>Eurotiales</taxon>
        <taxon>Aspergillaceae</taxon>
        <taxon>Penicillium</taxon>
    </lineage>
</organism>
<keyword evidence="7" id="KW-1185">Reference proteome</keyword>
<dbReference type="GO" id="GO:0000981">
    <property type="term" value="F:DNA-binding transcription factor activity, RNA polymerase II-specific"/>
    <property type="evidence" value="ECO:0007669"/>
    <property type="project" value="InterPro"/>
</dbReference>
<keyword evidence="3" id="KW-0804">Transcription</keyword>
<comment type="caution">
    <text evidence="6">The sequence shown here is derived from an EMBL/GenBank/DDBJ whole genome shotgun (WGS) entry which is preliminary data.</text>
</comment>
<dbReference type="AlphaFoldDB" id="A0AAD6GCY7"/>
<evidence type="ECO:0000256" key="1">
    <source>
        <dbReference type="ARBA" id="ARBA00023015"/>
    </source>
</evidence>
<keyword evidence="4" id="KW-0539">Nucleus</keyword>
<dbReference type="Pfam" id="PF00172">
    <property type="entry name" value="Zn_clus"/>
    <property type="match status" value="1"/>
</dbReference>
<sequence length="450" mass="50221">MPGVPTSKGCEGCRKSKKKCDELQPCTRCVRRQMQCIGSGLRRYKFQSSELSRVKSALVPTRPGLKLHIAQVPNDTLTTWFINTLEIRDVRYDITYYGPFLRDLPRRFGFSPVLDAAATALVSSYPYFQKQDVPPAVLVKFGKALRALRECLDNPVDARSPNTLCAIYLISICQSWIGISQKQRSSHAEAIAHILKILDLTEYQSGFARHVLITLCVPVILEGMRDPRIQMSKQFWDQVSSLLNQNPPPPEHSSIPRPTTSLFSLAIFPEYIHNPSLHLPAITSAYIQLKSDAHKMHAYQSGGFLSSLPIIHQSRYQAAYTVVSSLALLLNNLLHSFHPFDTLLAKDSALFVQQIIEGADLASRDRPLGAAYVPLCLIVAFAATRDPQQVARVEATLGDYQSDFRTLEWRNCARWLKKLLENHRLGGEHSGAGFDVDTSELGVPGGCAMM</sequence>
<accession>A0AAD6GCY7</accession>
<dbReference type="Proteomes" id="UP001220324">
    <property type="component" value="Unassembled WGS sequence"/>
</dbReference>
<dbReference type="GO" id="GO:0003677">
    <property type="term" value="F:DNA binding"/>
    <property type="evidence" value="ECO:0007669"/>
    <property type="project" value="UniProtKB-KW"/>
</dbReference>
<evidence type="ECO:0000259" key="5">
    <source>
        <dbReference type="PROSITE" id="PS50048"/>
    </source>
</evidence>
<evidence type="ECO:0000313" key="6">
    <source>
        <dbReference type="EMBL" id="KAJ5532474.1"/>
    </source>
</evidence>
<dbReference type="InterPro" id="IPR001138">
    <property type="entry name" value="Zn2Cys6_DnaBD"/>
</dbReference>
<dbReference type="PANTHER" id="PTHR38111">
    <property type="entry name" value="ZN(2)-C6 FUNGAL-TYPE DOMAIN-CONTAINING PROTEIN-RELATED"/>
    <property type="match status" value="1"/>
</dbReference>
<evidence type="ECO:0000256" key="4">
    <source>
        <dbReference type="ARBA" id="ARBA00023242"/>
    </source>
</evidence>
<dbReference type="CDD" id="cd00067">
    <property type="entry name" value="GAL4"/>
    <property type="match status" value="1"/>
</dbReference>
<keyword evidence="2" id="KW-0238">DNA-binding</keyword>
<dbReference type="SUPFAM" id="SSF57701">
    <property type="entry name" value="Zn2/Cys6 DNA-binding domain"/>
    <property type="match status" value="1"/>
</dbReference>
<reference evidence="6 7" key="1">
    <citation type="journal article" date="2023" name="IMA Fungus">
        <title>Comparative genomic study of the Penicillium genus elucidates a diverse pangenome and 15 lateral gene transfer events.</title>
        <authorList>
            <person name="Petersen C."/>
            <person name="Sorensen T."/>
            <person name="Nielsen M.R."/>
            <person name="Sondergaard T.E."/>
            <person name="Sorensen J.L."/>
            <person name="Fitzpatrick D.A."/>
            <person name="Frisvad J.C."/>
            <person name="Nielsen K.L."/>
        </authorList>
    </citation>
    <scope>NUCLEOTIDE SEQUENCE [LARGE SCALE GENOMIC DNA]</scope>
    <source>
        <strain evidence="6 7">IBT 35679</strain>
    </source>
</reference>
<dbReference type="PROSITE" id="PS50048">
    <property type="entry name" value="ZN2_CY6_FUNGAL_2"/>
    <property type="match status" value="1"/>
</dbReference>
<dbReference type="SMART" id="SM00066">
    <property type="entry name" value="GAL4"/>
    <property type="match status" value="1"/>
</dbReference>
<name>A0AAD6GCY7_9EURO</name>